<dbReference type="EMBL" id="JAAAHW010009908">
    <property type="protein sequence ID" value="KAF9934623.1"/>
    <property type="molecule type" value="Genomic_DNA"/>
</dbReference>
<dbReference type="OrthoDB" id="2424936at2759"/>
<feature type="region of interest" description="Disordered" evidence="1">
    <location>
        <begin position="595"/>
        <end position="626"/>
    </location>
</feature>
<dbReference type="Proteomes" id="UP000749646">
    <property type="component" value="Unassembled WGS sequence"/>
</dbReference>
<feature type="compositionally biased region" description="Acidic residues" evidence="1">
    <location>
        <begin position="700"/>
        <end position="716"/>
    </location>
</feature>
<protein>
    <submittedName>
        <fullName evidence="2">Uncharacterized protein</fullName>
    </submittedName>
</protein>
<organism evidence="2 3">
    <name type="scientific">Modicella reniformis</name>
    <dbReference type="NCBI Taxonomy" id="1440133"/>
    <lineage>
        <taxon>Eukaryota</taxon>
        <taxon>Fungi</taxon>
        <taxon>Fungi incertae sedis</taxon>
        <taxon>Mucoromycota</taxon>
        <taxon>Mortierellomycotina</taxon>
        <taxon>Mortierellomycetes</taxon>
        <taxon>Mortierellales</taxon>
        <taxon>Mortierellaceae</taxon>
        <taxon>Modicella</taxon>
    </lineage>
</organism>
<reference evidence="2" key="1">
    <citation type="journal article" date="2020" name="Fungal Divers.">
        <title>Resolving the Mortierellaceae phylogeny through synthesis of multi-gene phylogenetics and phylogenomics.</title>
        <authorList>
            <person name="Vandepol N."/>
            <person name="Liber J."/>
            <person name="Desiro A."/>
            <person name="Na H."/>
            <person name="Kennedy M."/>
            <person name="Barry K."/>
            <person name="Grigoriev I.V."/>
            <person name="Miller A.N."/>
            <person name="O'Donnell K."/>
            <person name="Stajich J.E."/>
            <person name="Bonito G."/>
        </authorList>
    </citation>
    <scope>NUCLEOTIDE SEQUENCE</scope>
    <source>
        <strain evidence="2">MES-2147</strain>
    </source>
</reference>
<sequence>SKNWQQQPNQQHFQQRLGEAFVDPQLNDCRERTEAALSRLLEHGLIVSNNPDARDLGSFIKTHFLGDTSQYELEVSFSTIKNDTSEDTWTLNHLAQELQANIFLFSNRAKPRLYSCSEPKYTCALFHRVDSYFGIGEFLVLTFVNHRTTRMMQRQAVSSTLPSTSSQPAGRQQAAVLRKTKRVKKHSKINPSEEKAAALLRALEEACCKRIHDMVKKKVEETVKLKKHGRPANQRNAVEQAKQALWDDLFEYTRVPYGLMTNAMDIYRGWSTAVDSTPANRLRLEMTQAVAAVVRDVKADEGEGATGKKRKSEDDDDSHVLYFWMSVVGAQFEDIWKQEYEEKLCRGNQARTAAMRNTTTKLRKETHNPAPTLKQILHPDLVKDPETLCRILDLFEQQQEAATDVEDQMYGLAHKATLIIASGALWSEDPEPFDLAALFPEDFNLPEDLRSAPVAPLPKDLQRGIEEATMNSRKDELANLFGQNHLSAMFTHFSPDPHTPDPSSSSSSAPAKPMIETMGTATTSIWTRLSHKIATSSECMPVRGRKGMTHTINAHTRQCATMLHNLWHGSIYSKSLDYLLRFLLRIWLAPLREQSNKDRAAKHAQSKQDIEKERSAKRADRLTPSHWRHSMRKLLDQLADCENKLSQGGEGEGEGHSQEPTACRRAMLLSALVELDRKRPEQGIWDRQPFSTLGQPPLETELESEIELEPDDDDDRDGQADLEKLLNMEQEQSAQVMLDDQASLPRSGPALMDEDMTTPSHSTSPSRSSPNAPSQPPPSGDKPKEPNRKHLRSLQALLRILLESPSPVEQYTLQQVQEAAFEDHDFTAAELSVVKTLANLLRPFTPRRWRTDGEDSYRSHTPHVALRSPLVILANAVSRATGHVGFTRRIAPHVSTGDVHALHLGAMQLFETLCSAGENHFDVNDMYGNSLTNVGNVTSPKGNKDAVFFDIPKISQICQAHGTRFINRMMFKDKDTVHLVGRQLTNDDDNPKRHLVKSGYEQRRKNSPGGNIHDGKWRKEWQQLQQQGLTRSGLEERLSTARQQVQDLKQAIGAPRKETSNLRAKATIAIHAYKTNKDLGQRGRLFAGMKTAQTRRRDASDQLAVIQDRLTKANKTLYFWRKIEAAAKAEARAANKAKAKGKSTTTTTARTTPTWKRPAAEDSPQHLEISNLLSEHSTVVDGKQRLVGFWTDDPGVRVMSENGFQLKQDEDGTAMDIDAPEDDQDDSISAPPVRTPQKNPATRAKAKELRSTRITSKQIDDISFTRKLMKERERALSHSKNQEAKEALLSVSNKDVALSSATSLNQIDSATIRKFNKNRSLTKLKRTQRHRTGRVWAKVASNIRDHAIQNAINSAPTLDPPPKTDPTTGYCAGCHEYESEKIGSAKFHHPASCVKHKPEVRLIGCIGAAGTGVGSRIGGHSRRGGSKLRAEHRQHATVVITDEYMTSKTCPFCFRRTHPARARRLVGQKIKMVSINGAMECTNQHCESFQAGYTIKPRDGQASHNIGTTGGFALLSPKKEAMPAFSPHERQQLAGSSTRIQHLQDDAMGAP</sequence>
<proteinExistence type="predicted"/>
<evidence type="ECO:0000313" key="3">
    <source>
        <dbReference type="Proteomes" id="UP000749646"/>
    </source>
</evidence>
<feature type="region of interest" description="Disordered" evidence="1">
    <location>
        <begin position="1530"/>
        <end position="1551"/>
    </location>
</feature>
<feature type="region of interest" description="Disordered" evidence="1">
    <location>
        <begin position="1134"/>
        <end position="1164"/>
    </location>
</feature>
<feature type="compositionally biased region" description="Basic and acidic residues" evidence="1">
    <location>
        <begin position="595"/>
        <end position="623"/>
    </location>
</feature>
<feature type="region of interest" description="Disordered" evidence="1">
    <location>
        <begin position="492"/>
        <end position="513"/>
    </location>
</feature>
<evidence type="ECO:0000313" key="2">
    <source>
        <dbReference type="EMBL" id="KAF9934623.1"/>
    </source>
</evidence>
<feature type="compositionally biased region" description="Low complexity" evidence="1">
    <location>
        <begin position="1142"/>
        <end position="1157"/>
    </location>
</feature>
<accession>A0A9P6LSW6</accession>
<feature type="region of interest" description="Disordered" evidence="1">
    <location>
        <begin position="985"/>
        <end position="1015"/>
    </location>
</feature>
<feature type="compositionally biased region" description="Low complexity" evidence="1">
    <location>
        <begin position="759"/>
        <end position="772"/>
    </location>
</feature>
<keyword evidence="3" id="KW-1185">Reference proteome</keyword>
<feature type="non-terminal residue" evidence="2">
    <location>
        <position position="1"/>
    </location>
</feature>
<feature type="region of interest" description="Disordered" evidence="1">
    <location>
        <begin position="683"/>
        <end position="718"/>
    </location>
</feature>
<comment type="caution">
    <text evidence="2">The sequence shown here is derived from an EMBL/GenBank/DDBJ whole genome shotgun (WGS) entry which is preliminary data.</text>
</comment>
<feature type="region of interest" description="Disordered" evidence="1">
    <location>
        <begin position="744"/>
        <end position="787"/>
    </location>
</feature>
<gene>
    <name evidence="2" type="ORF">BGZ65_003661</name>
</gene>
<feature type="compositionally biased region" description="Low complexity" evidence="1">
    <location>
        <begin position="492"/>
        <end position="511"/>
    </location>
</feature>
<feature type="region of interest" description="Disordered" evidence="1">
    <location>
        <begin position="1204"/>
        <end position="1252"/>
    </location>
</feature>
<evidence type="ECO:0000256" key="1">
    <source>
        <dbReference type="SAM" id="MobiDB-lite"/>
    </source>
</evidence>
<name>A0A9P6LSW6_9FUNG</name>